<proteinExistence type="predicted"/>
<dbReference type="PANTHER" id="PTHR30528">
    <property type="entry name" value="CYTOPLASMIC PROTEIN"/>
    <property type="match status" value="1"/>
</dbReference>
<dbReference type="PANTHER" id="PTHR30528:SF0">
    <property type="entry name" value="CYTOPLASMIC PROTEIN"/>
    <property type="match status" value="1"/>
</dbReference>
<name>T1CTD6_9ZZZZ</name>
<evidence type="ECO:0000313" key="1">
    <source>
        <dbReference type="EMBL" id="EQD72685.1"/>
    </source>
</evidence>
<organism evidence="1">
    <name type="scientific">mine drainage metagenome</name>
    <dbReference type="NCBI Taxonomy" id="410659"/>
    <lineage>
        <taxon>unclassified sequences</taxon>
        <taxon>metagenomes</taxon>
        <taxon>ecological metagenomes</taxon>
    </lineage>
</organism>
<dbReference type="InterPro" id="IPR009351">
    <property type="entry name" value="AlkZ-like"/>
</dbReference>
<sequence>MSARGRSKRLFDFDYLWEVYKPPAKRRWGYYTLPILHGERLRARADLKYDRSSGTVRVLGFWTEDPDAGHDPGFAHAVGRGLVRLRDMTGAERVDVRSIRPLSFRGWVSATARA</sequence>
<comment type="caution">
    <text evidence="1">The sequence shown here is derived from an EMBL/GenBank/DDBJ whole genome shotgun (WGS) entry which is preliminary data.</text>
</comment>
<protein>
    <submittedName>
        <fullName evidence="1">Protein containing DUF1006</fullName>
    </submittedName>
</protein>
<reference evidence="1" key="1">
    <citation type="submission" date="2013-08" db="EMBL/GenBank/DDBJ databases">
        <authorList>
            <person name="Mendez C."/>
            <person name="Richter M."/>
            <person name="Ferrer M."/>
            <person name="Sanchez J."/>
        </authorList>
    </citation>
    <scope>NUCLEOTIDE SEQUENCE</scope>
</reference>
<accession>T1CTD6</accession>
<dbReference type="EMBL" id="AUZY01002234">
    <property type="protein sequence ID" value="EQD72685.1"/>
    <property type="molecule type" value="Genomic_DNA"/>
</dbReference>
<reference evidence="1" key="2">
    <citation type="journal article" date="2014" name="ISME J.">
        <title>Microbial stratification in low pH oxic and suboxic macroscopic growths along an acid mine drainage.</title>
        <authorList>
            <person name="Mendez-Garcia C."/>
            <person name="Mesa V."/>
            <person name="Sprenger R.R."/>
            <person name="Richter M."/>
            <person name="Diez M.S."/>
            <person name="Solano J."/>
            <person name="Bargiela R."/>
            <person name="Golyshina O.V."/>
            <person name="Manteca A."/>
            <person name="Ramos J.L."/>
            <person name="Gallego J.R."/>
            <person name="Llorente I."/>
            <person name="Martins Dos Santos V.A."/>
            <person name="Jensen O.N."/>
            <person name="Pelaez A.I."/>
            <person name="Sanchez J."/>
            <person name="Ferrer M."/>
        </authorList>
    </citation>
    <scope>NUCLEOTIDE SEQUENCE</scope>
</reference>
<dbReference type="AlphaFoldDB" id="T1CTD6"/>
<dbReference type="Pfam" id="PF06224">
    <property type="entry name" value="AlkZ-like"/>
    <property type="match status" value="1"/>
</dbReference>
<gene>
    <name evidence="1" type="ORF">B1B_03622</name>
</gene>